<dbReference type="OrthoDB" id="9803668at2"/>
<dbReference type="Proteomes" id="UP000231179">
    <property type="component" value="Chromosome"/>
</dbReference>
<evidence type="ECO:0000259" key="1">
    <source>
        <dbReference type="Pfam" id="PF01368"/>
    </source>
</evidence>
<feature type="domain" description="DHHA1" evidence="2">
    <location>
        <begin position="231"/>
        <end position="310"/>
    </location>
</feature>
<dbReference type="PANTHER" id="PTHR47618:SF1">
    <property type="entry name" value="BIFUNCTIONAL OLIGORIBONUCLEASE AND PAP PHOSPHATASE NRNA"/>
    <property type="match status" value="1"/>
</dbReference>
<dbReference type="InterPro" id="IPR051319">
    <property type="entry name" value="Oligoribo/pAp-PDE_c-di-AMP_PDE"/>
</dbReference>
<keyword evidence="4" id="KW-1185">Reference proteome</keyword>
<dbReference type="GO" id="GO:0003676">
    <property type="term" value="F:nucleic acid binding"/>
    <property type="evidence" value="ECO:0007669"/>
    <property type="project" value="InterPro"/>
</dbReference>
<organism evidence="3 4">
    <name type="scientific">Spiroplasma clarkii</name>
    <dbReference type="NCBI Taxonomy" id="2139"/>
    <lineage>
        <taxon>Bacteria</taxon>
        <taxon>Bacillati</taxon>
        <taxon>Mycoplasmatota</taxon>
        <taxon>Mollicutes</taxon>
        <taxon>Entomoplasmatales</taxon>
        <taxon>Spiroplasmataceae</taxon>
        <taxon>Spiroplasma</taxon>
    </lineage>
</organism>
<dbReference type="PANTHER" id="PTHR47618">
    <property type="entry name" value="BIFUNCTIONAL OLIGORIBONUCLEASE AND PAP PHOSPHATASE NRNA"/>
    <property type="match status" value="1"/>
</dbReference>
<dbReference type="EMBL" id="CP024870">
    <property type="protein sequence ID" value="ATX70553.1"/>
    <property type="molecule type" value="Genomic_DNA"/>
</dbReference>
<evidence type="ECO:0000313" key="4">
    <source>
        <dbReference type="Proteomes" id="UP000231179"/>
    </source>
</evidence>
<dbReference type="Gene3D" id="3.90.1640.10">
    <property type="entry name" value="inorganic pyrophosphatase (n-terminal core)"/>
    <property type="match status" value="1"/>
</dbReference>
<dbReference type="InterPro" id="IPR001667">
    <property type="entry name" value="DDH_dom"/>
</dbReference>
<dbReference type="AlphaFoldDB" id="A0A1Y0L073"/>
<protein>
    <submittedName>
        <fullName evidence="3">Bifunctional oligoribonuclease and PAP phosphatase NrnA</fullName>
    </submittedName>
</protein>
<dbReference type="Gene3D" id="3.10.310.30">
    <property type="match status" value="1"/>
</dbReference>
<proteinExistence type="predicted"/>
<dbReference type="InterPro" id="IPR003156">
    <property type="entry name" value="DHHA1_dom"/>
</dbReference>
<dbReference type="Pfam" id="PF02272">
    <property type="entry name" value="DHHA1"/>
    <property type="match status" value="1"/>
</dbReference>
<feature type="domain" description="DDH" evidence="1">
    <location>
        <begin position="15"/>
        <end position="137"/>
    </location>
</feature>
<dbReference type="InterPro" id="IPR038763">
    <property type="entry name" value="DHH_sf"/>
</dbReference>
<reference evidence="3 4" key="1">
    <citation type="submission" date="2017-11" db="EMBL/GenBank/DDBJ databases">
        <title>Complete genome sequence of Spiroplasma clarkii CN-5 (DSM 19994).</title>
        <authorList>
            <person name="Tsai Y.-M."/>
            <person name="Chang A."/>
            <person name="Lo W.-S."/>
            <person name="Kuo C.-H."/>
        </authorList>
    </citation>
    <scope>NUCLEOTIDE SEQUENCE [LARGE SCALE GENOMIC DNA]</scope>
    <source>
        <strain evidence="3 4">CN-5</strain>
    </source>
</reference>
<accession>A0A1Y0L073</accession>
<dbReference type="Pfam" id="PF01368">
    <property type="entry name" value="DHH"/>
    <property type="match status" value="1"/>
</dbReference>
<dbReference type="SUPFAM" id="SSF64182">
    <property type="entry name" value="DHH phosphoesterases"/>
    <property type="match status" value="1"/>
</dbReference>
<dbReference type="RefSeq" id="WP_100254117.1">
    <property type="nucleotide sequence ID" value="NZ_CP015819.1"/>
</dbReference>
<evidence type="ECO:0000313" key="3">
    <source>
        <dbReference type="EMBL" id="ATX70553.1"/>
    </source>
</evidence>
<evidence type="ECO:0000259" key="2">
    <source>
        <dbReference type="Pfam" id="PF02272"/>
    </source>
</evidence>
<sequence>MFKELLEQIKYHDTIILLRHIFPDYDAIGSQMGLASFIQDNFTDKKVLIGGKLPLEYETIGKSDRLSARDFKGALVIITDTATKARIDVENQDFLKSASMVFKIDHHINEEHYGDFEIVDPTYPATCELLTKLFAESKLIFSRLTAFCLFHGLVTDTGRFMYRSVSARTFEMAAILLKNGADFKKAYENIYQIDAKLMYLKGYILSNFKITENQVAYIVITQAILQKFQIDNPHQVALWVNILGELKAAKMWLFFVETSDHIRVEFRSNSISVREMAVQFNGGGHQTAAGARLKTLNECQKVVEFCDLMVKKSLL</sequence>
<gene>
    <name evidence="3" type="primary">nrnA</name>
    <name evidence="3" type="ORF">SCLAR_v1c02220</name>
</gene>
<dbReference type="KEGG" id="scla:SCLARK_00374"/>
<name>A0A1Y0L073_9MOLU</name>